<evidence type="ECO:0000259" key="2">
    <source>
        <dbReference type="Pfam" id="PF20789"/>
    </source>
</evidence>
<dbReference type="InterPro" id="IPR049450">
    <property type="entry name" value="ACOT8-like_C"/>
</dbReference>
<dbReference type="PANTHER" id="PTHR38110:SF1">
    <property type="entry name" value="THIOESTERASE DOMAIN-CONTAINING PROTEIN"/>
    <property type="match status" value="1"/>
</dbReference>
<dbReference type="SUPFAM" id="SSF54637">
    <property type="entry name" value="Thioesterase/thiol ester dehydrase-isomerase"/>
    <property type="match status" value="2"/>
</dbReference>
<feature type="domain" description="Acyl-CoA thioesterase-like N-terminal HotDog" evidence="1">
    <location>
        <begin position="34"/>
        <end position="120"/>
    </location>
</feature>
<keyword evidence="4" id="KW-1185">Reference proteome</keyword>
<dbReference type="InterPro" id="IPR029069">
    <property type="entry name" value="HotDog_dom_sf"/>
</dbReference>
<dbReference type="Gene3D" id="2.40.160.210">
    <property type="entry name" value="Acyl-CoA thioesterase, double hotdog domain"/>
    <property type="match status" value="1"/>
</dbReference>
<evidence type="ECO:0008006" key="5">
    <source>
        <dbReference type="Google" id="ProtNLM"/>
    </source>
</evidence>
<evidence type="ECO:0000259" key="1">
    <source>
        <dbReference type="Pfam" id="PF13622"/>
    </source>
</evidence>
<dbReference type="InterPro" id="IPR052389">
    <property type="entry name" value="Sec_Metab_Biosynth-Assoc"/>
</dbReference>
<feature type="domain" description="Acyl-CoA thioesterase-like C-terminal" evidence="2">
    <location>
        <begin position="156"/>
        <end position="283"/>
    </location>
</feature>
<protein>
    <recommendedName>
        <fullName evidence="5">TesB-like acyl-CoA thioesterase 3</fullName>
    </recommendedName>
</protein>
<dbReference type="STRING" id="1888.Salbus254_1609"/>
<dbReference type="Pfam" id="PF13622">
    <property type="entry name" value="4HBT_3"/>
    <property type="match status" value="1"/>
</dbReference>
<dbReference type="AlphaFoldDB" id="A0A0B5ES99"/>
<evidence type="ECO:0000313" key="4">
    <source>
        <dbReference type="Proteomes" id="UP000031523"/>
    </source>
</evidence>
<sequence>MTEAAPAAAIGASEFDRDTAVTRREPGVYDTELSAGWTIIAAVNGGYLLAVLGRALADALPHPDPFTITAHYLTASVPGPAVIRTEVVRTGRTLSTGQASLFQRDANGEEVERLRVLASYGDLDALPDDVRTSAEPPSFPPPEQCFGPEDAPDNGRGTVSGSSAITDRLWLKLDPATLGWALGSPSGKGEMRGWFGFADGRDADPLSLLMTVDGLPPTSFELGIKGWVPTIELTAHVRCRPAPGPLRVAITTRNLAGGFLEEDVEVWDTADRLVCQSRQLARVRLTG</sequence>
<proteinExistence type="predicted"/>
<gene>
    <name evidence="3" type="ORF">SLNWT_1774</name>
</gene>
<dbReference type="PANTHER" id="PTHR38110">
    <property type="entry name" value="CHROMOSOME 23, WHOLE GENOME SHOTGUN SEQUENCE"/>
    <property type="match status" value="1"/>
</dbReference>
<dbReference type="InterPro" id="IPR049449">
    <property type="entry name" value="TesB_ACOT8-like_N"/>
</dbReference>
<accession>A0A0B5ES99</accession>
<organism evidence="3 4">
    <name type="scientific">Streptomyces albus (strain ATCC 21838 / DSM 41398 / FERM P-419 / JCM 4703 / NBRC 107858)</name>
    <dbReference type="NCBI Taxonomy" id="1081613"/>
    <lineage>
        <taxon>Bacteria</taxon>
        <taxon>Bacillati</taxon>
        <taxon>Actinomycetota</taxon>
        <taxon>Actinomycetes</taxon>
        <taxon>Kitasatosporales</taxon>
        <taxon>Streptomycetaceae</taxon>
        <taxon>Streptomyces</taxon>
    </lineage>
</organism>
<dbReference type="EMBL" id="CP010519">
    <property type="protein sequence ID" value="AJE82150.1"/>
    <property type="molecule type" value="Genomic_DNA"/>
</dbReference>
<name>A0A0B5ES99_STRA4</name>
<evidence type="ECO:0000313" key="3">
    <source>
        <dbReference type="EMBL" id="AJE82150.1"/>
    </source>
</evidence>
<reference evidence="3 4" key="1">
    <citation type="submission" date="2015-01" db="EMBL/GenBank/DDBJ databases">
        <title>Enhanced salinomycin production by adjusting the supply of polyketide extender units in Streptomyce albus DSM 41398.</title>
        <authorList>
            <person name="Lu C."/>
        </authorList>
    </citation>
    <scope>NUCLEOTIDE SEQUENCE [LARGE SCALE GENOMIC DNA]</scope>
    <source>
        <strain evidence="4">ATCC 21838 / DSM 41398 / FERM P-419 / JCM 4703 / NBRC 107858</strain>
    </source>
</reference>
<dbReference type="KEGG" id="sals:SLNWT_1774"/>
<dbReference type="Proteomes" id="UP000031523">
    <property type="component" value="Chromosome"/>
</dbReference>
<dbReference type="Pfam" id="PF20789">
    <property type="entry name" value="4HBT_3C"/>
    <property type="match status" value="1"/>
</dbReference>
<dbReference type="InterPro" id="IPR042171">
    <property type="entry name" value="Acyl-CoA_hotdog"/>
</dbReference>